<reference evidence="7 8" key="1">
    <citation type="submission" date="2017-07" db="EMBL/GenBank/DDBJ databases">
        <title>Mechanisms for carbon and nitrogen cycling indicate functional differentiation within the Candidate Phyla Radiation.</title>
        <authorList>
            <person name="Danczak R.E."/>
            <person name="Johnston M.D."/>
            <person name="Kenah C."/>
            <person name="Slattery M."/>
            <person name="Wrighton K.C."/>
            <person name="Wilkins M.J."/>
        </authorList>
    </citation>
    <scope>NUCLEOTIDE SEQUENCE [LARGE SCALE GENOMIC DNA]</scope>
    <source>
        <strain evidence="7">Licking1014_96</strain>
    </source>
</reference>
<dbReference type="PANTHER" id="PTHR11706:SF33">
    <property type="entry name" value="NATURAL RESISTANCE-ASSOCIATED MACROPHAGE PROTEIN 2"/>
    <property type="match status" value="1"/>
</dbReference>
<evidence type="ECO:0000313" key="8">
    <source>
        <dbReference type="Proteomes" id="UP000318296"/>
    </source>
</evidence>
<feature type="transmembrane region" description="Helical" evidence="6">
    <location>
        <begin position="342"/>
        <end position="368"/>
    </location>
</feature>
<name>A0A554LC47_9BACT</name>
<dbReference type="GO" id="GO:0005886">
    <property type="term" value="C:plasma membrane"/>
    <property type="evidence" value="ECO:0007669"/>
    <property type="project" value="TreeGrafter"/>
</dbReference>
<feature type="transmembrane region" description="Helical" evidence="6">
    <location>
        <begin position="243"/>
        <end position="261"/>
    </location>
</feature>
<keyword evidence="4 6" id="KW-1133">Transmembrane helix</keyword>
<dbReference type="GO" id="GO:0034755">
    <property type="term" value="P:iron ion transmembrane transport"/>
    <property type="evidence" value="ECO:0007669"/>
    <property type="project" value="TreeGrafter"/>
</dbReference>
<feature type="transmembrane region" description="Helical" evidence="6">
    <location>
        <begin position="412"/>
        <end position="434"/>
    </location>
</feature>
<proteinExistence type="predicted"/>
<accession>A0A554LC47</accession>
<feature type="non-terminal residue" evidence="7">
    <location>
        <position position="446"/>
    </location>
</feature>
<evidence type="ECO:0000256" key="5">
    <source>
        <dbReference type="ARBA" id="ARBA00023136"/>
    </source>
</evidence>
<evidence type="ECO:0000256" key="1">
    <source>
        <dbReference type="ARBA" id="ARBA00004141"/>
    </source>
</evidence>
<dbReference type="PANTHER" id="PTHR11706">
    <property type="entry name" value="SOLUTE CARRIER PROTEIN FAMILY 11 MEMBER"/>
    <property type="match status" value="1"/>
</dbReference>
<sequence length="446" mass="49212">MEKEEKLLTLSEFRKELNIPLVLARKLISWGIVEGTLAVDGTIRVTEEELLEAKEIIKNPWRKGYLYFKSLGPGLITGAADDDPGGIGTYSSVGAALGLKIIWLSLWLLPLMLAVQETCARIGIITNRGLAGVLKKHYTKKLVALIVLLLIIANIANIGADLGAMAAATKLLVNFNFVLLAIFYAVIIILIEILIPYQLYSKILKWLTLSLVAYIITGFIVHPEWWTIIKEAIIPDLVFKKEYLFAVVAVFGTTISPYLFFWQTSEEVEENVEIERTGPVTQEVRIAQMRTDVKSGMVFSNLVFFFIIVTTASVLFKNGINDIGSAEQAAQALRPLAGDKAFLLFTLGIVGTGLLAVPILAGSGAYALSELMNWKEGLAKKYSQAKSFYLVITISILVGLGLNFLGVEPIKALYYSAFLNGIIAAPLLFVIMVVGNDDLYRWRRSQ</sequence>
<feature type="transmembrane region" description="Helical" evidence="6">
    <location>
        <begin position="388"/>
        <end position="406"/>
    </location>
</feature>
<dbReference type="GO" id="GO:0005384">
    <property type="term" value="F:manganese ion transmembrane transporter activity"/>
    <property type="evidence" value="ECO:0007669"/>
    <property type="project" value="TreeGrafter"/>
</dbReference>
<evidence type="ECO:0000256" key="2">
    <source>
        <dbReference type="ARBA" id="ARBA00022448"/>
    </source>
</evidence>
<dbReference type="AlphaFoldDB" id="A0A554LC47"/>
<evidence type="ECO:0000313" key="7">
    <source>
        <dbReference type="EMBL" id="TSC90325.1"/>
    </source>
</evidence>
<feature type="transmembrane region" description="Helical" evidence="6">
    <location>
        <begin position="298"/>
        <end position="316"/>
    </location>
</feature>
<organism evidence="7 8">
    <name type="scientific">Candidatus Berkelbacteria bacterium Licking1014_96</name>
    <dbReference type="NCBI Taxonomy" id="2017149"/>
    <lineage>
        <taxon>Bacteria</taxon>
        <taxon>Candidatus Berkelbacteria</taxon>
    </lineage>
</organism>
<keyword evidence="5 6" id="KW-0472">Membrane</keyword>
<evidence type="ECO:0000256" key="3">
    <source>
        <dbReference type="ARBA" id="ARBA00022692"/>
    </source>
</evidence>
<feature type="transmembrane region" description="Helical" evidence="6">
    <location>
        <begin position="142"/>
        <end position="160"/>
    </location>
</feature>
<comment type="subcellular location">
    <subcellularLocation>
        <location evidence="1">Membrane</location>
        <topology evidence="1">Multi-pass membrane protein</topology>
    </subcellularLocation>
</comment>
<dbReference type="Proteomes" id="UP000318296">
    <property type="component" value="Unassembled WGS sequence"/>
</dbReference>
<dbReference type="GO" id="GO:0015086">
    <property type="term" value="F:cadmium ion transmembrane transporter activity"/>
    <property type="evidence" value="ECO:0007669"/>
    <property type="project" value="TreeGrafter"/>
</dbReference>
<keyword evidence="3 6" id="KW-0812">Transmembrane</keyword>
<dbReference type="EMBL" id="VMGH01000083">
    <property type="protein sequence ID" value="TSC90325.1"/>
    <property type="molecule type" value="Genomic_DNA"/>
</dbReference>
<keyword evidence="2" id="KW-0813">Transport</keyword>
<protein>
    <submittedName>
        <fullName evidence="7">Natural resistance-associated macrophage protein</fullName>
    </submittedName>
</protein>
<feature type="transmembrane region" description="Helical" evidence="6">
    <location>
        <begin position="203"/>
        <end position="223"/>
    </location>
</feature>
<gene>
    <name evidence="7" type="ORF">CEN92_473</name>
</gene>
<comment type="caution">
    <text evidence="7">The sequence shown here is derived from an EMBL/GenBank/DDBJ whole genome shotgun (WGS) entry which is preliminary data.</text>
</comment>
<evidence type="ECO:0000256" key="6">
    <source>
        <dbReference type="SAM" id="Phobius"/>
    </source>
</evidence>
<dbReference type="Pfam" id="PF01566">
    <property type="entry name" value="Nramp"/>
    <property type="match status" value="1"/>
</dbReference>
<feature type="transmembrane region" description="Helical" evidence="6">
    <location>
        <begin position="172"/>
        <end position="191"/>
    </location>
</feature>
<evidence type="ECO:0000256" key="4">
    <source>
        <dbReference type="ARBA" id="ARBA00022989"/>
    </source>
</evidence>
<dbReference type="InterPro" id="IPR001046">
    <property type="entry name" value="NRAMP_fam"/>
</dbReference>